<proteinExistence type="predicted"/>
<accession>A0A1A9WHG6</accession>
<dbReference type="STRING" id="37001.A0A1A9WHG6"/>
<evidence type="ECO:0000313" key="1">
    <source>
        <dbReference type="EnsemblMetazoa" id="GBRI019890-PA"/>
    </source>
</evidence>
<keyword evidence="2" id="KW-1185">Reference proteome</keyword>
<sequence length="189" mass="21769">MLWKVKQNIEKTNKICVVFIFAFRYFSNDNESLIIDFIKLHFEYKSFKKIKVIENKSANILGKHRFMLHANITPINDLPQLQVPSNKILRAVEGIEEILDVYLFNIQDPDSPANVLIYTILPSTNQQETRDVSDGIETIDTVFLPVSVHPLELRLVNNTDLIMIHKSSRFLGLQIDNSTTFPPSIQEPT</sequence>
<dbReference type="VEuPathDB" id="VectorBase:GBRI019890"/>
<protein>
    <submittedName>
        <fullName evidence="1">Uncharacterized protein</fullName>
    </submittedName>
</protein>
<dbReference type="EnsemblMetazoa" id="GBRI019890-RA">
    <property type="protein sequence ID" value="GBRI019890-PA"/>
    <property type="gene ID" value="GBRI019890"/>
</dbReference>
<dbReference type="Proteomes" id="UP000091820">
    <property type="component" value="Unassembled WGS sequence"/>
</dbReference>
<dbReference type="AlphaFoldDB" id="A0A1A9WHG6"/>
<organism evidence="1 2">
    <name type="scientific">Glossina brevipalpis</name>
    <dbReference type="NCBI Taxonomy" id="37001"/>
    <lineage>
        <taxon>Eukaryota</taxon>
        <taxon>Metazoa</taxon>
        <taxon>Ecdysozoa</taxon>
        <taxon>Arthropoda</taxon>
        <taxon>Hexapoda</taxon>
        <taxon>Insecta</taxon>
        <taxon>Pterygota</taxon>
        <taxon>Neoptera</taxon>
        <taxon>Endopterygota</taxon>
        <taxon>Diptera</taxon>
        <taxon>Brachycera</taxon>
        <taxon>Muscomorpha</taxon>
        <taxon>Hippoboscoidea</taxon>
        <taxon>Glossinidae</taxon>
        <taxon>Glossina</taxon>
    </lineage>
</organism>
<reference evidence="1" key="2">
    <citation type="submission" date="2020-05" db="UniProtKB">
        <authorList>
            <consortium name="EnsemblMetazoa"/>
        </authorList>
    </citation>
    <scope>IDENTIFICATION</scope>
    <source>
        <strain evidence="1">IAEA</strain>
    </source>
</reference>
<name>A0A1A9WHG6_9MUSC</name>
<evidence type="ECO:0000313" key="2">
    <source>
        <dbReference type="Proteomes" id="UP000091820"/>
    </source>
</evidence>
<reference evidence="2" key="1">
    <citation type="submission" date="2014-03" db="EMBL/GenBank/DDBJ databases">
        <authorList>
            <person name="Aksoy S."/>
            <person name="Warren W."/>
            <person name="Wilson R.K."/>
        </authorList>
    </citation>
    <scope>NUCLEOTIDE SEQUENCE [LARGE SCALE GENOMIC DNA]</scope>
    <source>
        <strain evidence="2">IAEA</strain>
    </source>
</reference>